<dbReference type="Pfam" id="PF00063">
    <property type="entry name" value="Myosin_head"/>
    <property type="match status" value="1"/>
</dbReference>
<accession>A0AAE0ALB4</accession>
<evidence type="ECO:0000313" key="6">
    <source>
        <dbReference type="Proteomes" id="UP001281410"/>
    </source>
</evidence>
<keyword evidence="3" id="KW-0009">Actin-binding</keyword>
<feature type="domain" description="Myosin motor" evidence="4">
    <location>
        <begin position="30"/>
        <end position="64"/>
    </location>
</feature>
<keyword evidence="6" id="KW-1185">Reference proteome</keyword>
<organism evidence="5 6">
    <name type="scientific">Dipteronia sinensis</name>
    <dbReference type="NCBI Taxonomy" id="43782"/>
    <lineage>
        <taxon>Eukaryota</taxon>
        <taxon>Viridiplantae</taxon>
        <taxon>Streptophyta</taxon>
        <taxon>Embryophyta</taxon>
        <taxon>Tracheophyta</taxon>
        <taxon>Spermatophyta</taxon>
        <taxon>Magnoliopsida</taxon>
        <taxon>eudicotyledons</taxon>
        <taxon>Gunneridae</taxon>
        <taxon>Pentapetalae</taxon>
        <taxon>rosids</taxon>
        <taxon>malvids</taxon>
        <taxon>Sapindales</taxon>
        <taxon>Sapindaceae</taxon>
        <taxon>Hippocastanoideae</taxon>
        <taxon>Acereae</taxon>
        <taxon>Dipteronia</taxon>
    </lineage>
</organism>
<dbReference type="GO" id="GO:0005737">
    <property type="term" value="C:cytoplasm"/>
    <property type="evidence" value="ECO:0007669"/>
    <property type="project" value="TreeGrafter"/>
</dbReference>
<dbReference type="GO" id="GO:0000146">
    <property type="term" value="F:microfilament motor activity"/>
    <property type="evidence" value="ECO:0007669"/>
    <property type="project" value="TreeGrafter"/>
</dbReference>
<sequence length="126" mass="14386">MVIVSWSTVDTGEAVNVLKGAVVTADRLLTHVFKMEQENYTKEEINWSYIEFVDNHDVLDLIEKLEMVFEGDLKTKEELKKRILKGTGVDRGADKVHGPRHRKQLILVSIARYSPLQGQDTQTAVY</sequence>
<dbReference type="GO" id="GO:0051015">
    <property type="term" value="F:actin filament binding"/>
    <property type="evidence" value="ECO:0007669"/>
    <property type="project" value="TreeGrafter"/>
</dbReference>
<dbReference type="InterPro" id="IPR027417">
    <property type="entry name" value="P-loop_NTPase"/>
</dbReference>
<dbReference type="GO" id="GO:0005524">
    <property type="term" value="F:ATP binding"/>
    <property type="evidence" value="ECO:0007669"/>
    <property type="project" value="UniProtKB-KW"/>
</dbReference>
<comment type="caution">
    <text evidence="5">The sequence shown here is derived from an EMBL/GenBank/DDBJ whole genome shotgun (WGS) entry which is preliminary data.</text>
</comment>
<dbReference type="GO" id="GO:0016459">
    <property type="term" value="C:myosin complex"/>
    <property type="evidence" value="ECO:0007669"/>
    <property type="project" value="InterPro"/>
</dbReference>
<evidence type="ECO:0000256" key="1">
    <source>
        <dbReference type="ARBA" id="ARBA00022741"/>
    </source>
</evidence>
<evidence type="ECO:0000256" key="3">
    <source>
        <dbReference type="ARBA" id="ARBA00023203"/>
    </source>
</evidence>
<keyword evidence="1" id="KW-0547">Nucleotide-binding</keyword>
<evidence type="ECO:0000256" key="2">
    <source>
        <dbReference type="ARBA" id="ARBA00022840"/>
    </source>
</evidence>
<dbReference type="GO" id="GO:0007015">
    <property type="term" value="P:actin filament organization"/>
    <property type="evidence" value="ECO:0007669"/>
    <property type="project" value="TreeGrafter"/>
</dbReference>
<protein>
    <recommendedName>
        <fullName evidence="4">Myosin motor domain-containing protein</fullName>
    </recommendedName>
</protein>
<reference evidence="5" key="1">
    <citation type="journal article" date="2023" name="Plant J.">
        <title>Genome sequences and population genomics provide insights into the demographic history, inbreeding, and mutation load of two 'living fossil' tree species of Dipteronia.</title>
        <authorList>
            <person name="Feng Y."/>
            <person name="Comes H.P."/>
            <person name="Chen J."/>
            <person name="Zhu S."/>
            <person name="Lu R."/>
            <person name="Zhang X."/>
            <person name="Li P."/>
            <person name="Qiu J."/>
            <person name="Olsen K.M."/>
            <person name="Qiu Y."/>
        </authorList>
    </citation>
    <scope>NUCLEOTIDE SEQUENCE</scope>
    <source>
        <strain evidence="5">NBL</strain>
    </source>
</reference>
<dbReference type="InterPro" id="IPR001609">
    <property type="entry name" value="Myosin_head_motor_dom-like"/>
</dbReference>
<dbReference type="GO" id="GO:0016020">
    <property type="term" value="C:membrane"/>
    <property type="evidence" value="ECO:0007669"/>
    <property type="project" value="TreeGrafter"/>
</dbReference>
<proteinExistence type="predicted"/>
<dbReference type="Gene3D" id="1.20.58.530">
    <property type="match status" value="1"/>
</dbReference>
<dbReference type="Proteomes" id="UP001281410">
    <property type="component" value="Unassembled WGS sequence"/>
</dbReference>
<evidence type="ECO:0000313" key="5">
    <source>
        <dbReference type="EMBL" id="KAK3219529.1"/>
    </source>
</evidence>
<dbReference type="SUPFAM" id="SSF52540">
    <property type="entry name" value="P-loop containing nucleoside triphosphate hydrolases"/>
    <property type="match status" value="1"/>
</dbReference>
<gene>
    <name evidence="5" type="ORF">Dsin_013499</name>
</gene>
<name>A0AAE0ALB4_9ROSI</name>
<dbReference type="PANTHER" id="PTHR13140:SF792">
    <property type="entry name" value="MYOSIN-9"/>
    <property type="match status" value="1"/>
</dbReference>
<dbReference type="GO" id="GO:0009860">
    <property type="term" value="P:pollen tube growth"/>
    <property type="evidence" value="ECO:0007669"/>
    <property type="project" value="TreeGrafter"/>
</dbReference>
<dbReference type="EMBL" id="JANJYJ010000004">
    <property type="protein sequence ID" value="KAK3219529.1"/>
    <property type="molecule type" value="Genomic_DNA"/>
</dbReference>
<dbReference type="AlphaFoldDB" id="A0AAE0ALB4"/>
<evidence type="ECO:0000259" key="4">
    <source>
        <dbReference type="Pfam" id="PF00063"/>
    </source>
</evidence>
<dbReference type="PANTHER" id="PTHR13140">
    <property type="entry name" value="MYOSIN"/>
    <property type="match status" value="1"/>
</dbReference>
<keyword evidence="2" id="KW-0067">ATP-binding</keyword>